<dbReference type="Pfam" id="PF00646">
    <property type="entry name" value="F-box"/>
    <property type="match status" value="1"/>
</dbReference>
<dbReference type="CDD" id="cd09917">
    <property type="entry name" value="F-box_SF"/>
    <property type="match status" value="1"/>
</dbReference>
<evidence type="ECO:0000313" key="2">
    <source>
        <dbReference type="EMBL" id="KZT34647.1"/>
    </source>
</evidence>
<dbReference type="SUPFAM" id="SSF81383">
    <property type="entry name" value="F-box domain"/>
    <property type="match status" value="1"/>
</dbReference>
<keyword evidence="3" id="KW-1185">Reference proteome</keyword>
<name>A0A165ZUH5_9AGAM</name>
<accession>A0A165ZUH5</accession>
<dbReference type="InterPro" id="IPR036047">
    <property type="entry name" value="F-box-like_dom_sf"/>
</dbReference>
<reference evidence="2 3" key="1">
    <citation type="journal article" date="2016" name="Mol. Biol. Evol.">
        <title>Comparative Genomics of Early-Diverging Mushroom-Forming Fungi Provides Insights into the Origins of Lignocellulose Decay Capabilities.</title>
        <authorList>
            <person name="Nagy L.G."/>
            <person name="Riley R."/>
            <person name="Tritt A."/>
            <person name="Adam C."/>
            <person name="Daum C."/>
            <person name="Floudas D."/>
            <person name="Sun H."/>
            <person name="Yadav J.S."/>
            <person name="Pangilinan J."/>
            <person name="Larsson K.H."/>
            <person name="Matsuura K."/>
            <person name="Barry K."/>
            <person name="Labutti K."/>
            <person name="Kuo R."/>
            <person name="Ohm R.A."/>
            <person name="Bhattacharya S.S."/>
            <person name="Shirouzu T."/>
            <person name="Yoshinaga Y."/>
            <person name="Martin F.M."/>
            <person name="Grigoriev I.V."/>
            <person name="Hibbett D.S."/>
        </authorList>
    </citation>
    <scope>NUCLEOTIDE SEQUENCE [LARGE SCALE GENOMIC DNA]</scope>
    <source>
        <strain evidence="2 3">HHB10207 ss-3</strain>
    </source>
</reference>
<dbReference type="SMART" id="SM00256">
    <property type="entry name" value="FBOX"/>
    <property type="match status" value="1"/>
</dbReference>
<organism evidence="2 3">
    <name type="scientific">Sistotremastrum suecicum HHB10207 ss-3</name>
    <dbReference type="NCBI Taxonomy" id="1314776"/>
    <lineage>
        <taxon>Eukaryota</taxon>
        <taxon>Fungi</taxon>
        <taxon>Dikarya</taxon>
        <taxon>Basidiomycota</taxon>
        <taxon>Agaricomycotina</taxon>
        <taxon>Agaricomycetes</taxon>
        <taxon>Sistotremastrales</taxon>
        <taxon>Sistotremastraceae</taxon>
        <taxon>Sistotremastrum</taxon>
    </lineage>
</organism>
<evidence type="ECO:0000313" key="3">
    <source>
        <dbReference type="Proteomes" id="UP000076798"/>
    </source>
</evidence>
<proteinExistence type="predicted"/>
<dbReference type="PROSITE" id="PS50181">
    <property type="entry name" value="FBOX"/>
    <property type="match status" value="1"/>
</dbReference>
<evidence type="ECO:0000259" key="1">
    <source>
        <dbReference type="PROSITE" id="PS50181"/>
    </source>
</evidence>
<feature type="domain" description="F-box" evidence="1">
    <location>
        <begin position="79"/>
        <end position="129"/>
    </location>
</feature>
<sequence length="603" mass="69079">MYLFDKNVRRTGRTKKLSILPRGQCDTLCDGLMVFGILRLNNRKLCSQSTILDRLPHRSYRYTPSTLALTTPTTASYTMGCLQLMPTELILHILKDVGISEMVSVALTCSRFRDLVILSRILAKAYDHLRIRMPHPEDPITLYKDALRAIRLARDMSTEHVLHPRHSNTVHISPSSEERWSICRGTSSNIVVLRNWDYNSFVFFSLDRPYMRAEFTLATDRVRVKWTVGFTDPHLLLGCKYFDSEFAISSTEDSFVLALVCPTGYRPDSPYGVLELQVQVHEFSISPNAFVCHRKQWATLNLEGLHAGGGTVLAFSTFIRLRDPYVFIFTRRHKRPVMLFNWRTSTYWSFWLRCEDSEPDEKIDIQEATFHPFRDSILVEDVEYTCYPFGRPKSLFQLDIPSILAVADSGSTGIVREVYVTKIVNFDPSSGFQATETAHSTPLQISGVSSWSLNYLHMPDPTLFIEGSLSDSNSQPVLLSVCFTEDETEPTVLTTRIPIPDDLSHRHHHFLAPSRFYSVYSPTSESTSTYSHFIFHKRPGEPSTGRWVEIKVPPEETELFNQTEFGKMALARRSNQRFPSIAFDPSHGRLLEILDDILFVVQY</sequence>
<gene>
    <name evidence="2" type="ORF">SISSUDRAFT_255284</name>
</gene>
<dbReference type="EMBL" id="KV428171">
    <property type="protein sequence ID" value="KZT34647.1"/>
    <property type="molecule type" value="Genomic_DNA"/>
</dbReference>
<dbReference type="InterPro" id="IPR001810">
    <property type="entry name" value="F-box_dom"/>
</dbReference>
<dbReference type="AlphaFoldDB" id="A0A165ZUH5"/>
<dbReference type="Proteomes" id="UP000076798">
    <property type="component" value="Unassembled WGS sequence"/>
</dbReference>
<protein>
    <recommendedName>
        <fullName evidence="1">F-box domain-containing protein</fullName>
    </recommendedName>
</protein>